<dbReference type="Proteomes" id="UP000812966">
    <property type="component" value="Unassembled WGS sequence"/>
</dbReference>
<organism evidence="6 7">
    <name type="scientific">Filobasidium floriforme</name>
    <dbReference type="NCBI Taxonomy" id="5210"/>
    <lineage>
        <taxon>Eukaryota</taxon>
        <taxon>Fungi</taxon>
        <taxon>Dikarya</taxon>
        <taxon>Basidiomycota</taxon>
        <taxon>Agaricomycotina</taxon>
        <taxon>Tremellomycetes</taxon>
        <taxon>Filobasidiales</taxon>
        <taxon>Filobasidiaceae</taxon>
        <taxon>Filobasidium</taxon>
    </lineage>
</organism>
<dbReference type="PANTHER" id="PTHR43762:SF1">
    <property type="entry name" value="D-ARABINONO-1,4-LACTONE OXIDASE"/>
    <property type="match status" value="1"/>
</dbReference>
<dbReference type="GO" id="GO:0003885">
    <property type="term" value="F:D-arabinono-1,4-lactone oxidase activity"/>
    <property type="evidence" value="ECO:0007669"/>
    <property type="project" value="UniProtKB-EC"/>
</dbReference>
<dbReference type="PANTHER" id="PTHR43762">
    <property type="entry name" value="L-GULONOLACTONE OXIDASE"/>
    <property type="match status" value="1"/>
</dbReference>
<evidence type="ECO:0000313" key="6">
    <source>
        <dbReference type="EMBL" id="KAG7566949.1"/>
    </source>
</evidence>
<evidence type="ECO:0000256" key="1">
    <source>
        <dbReference type="ARBA" id="ARBA00005083"/>
    </source>
</evidence>
<dbReference type="InterPro" id="IPR016166">
    <property type="entry name" value="FAD-bd_PCMH"/>
</dbReference>
<proteinExistence type="predicted"/>
<comment type="pathway">
    <text evidence="1">Cofactor biosynthesis; D-erythroascorbate biosynthesis; dehydro-D-arabinono-1,4-lactone from D-arabinose: step 2/2.</text>
</comment>
<dbReference type="InterPro" id="IPR016169">
    <property type="entry name" value="FAD-bd_PCMH_sub2"/>
</dbReference>
<keyword evidence="3" id="KW-0560">Oxidoreductase</keyword>
<dbReference type="AlphaFoldDB" id="A0A8K0JPU4"/>
<dbReference type="Gene3D" id="3.30.465.10">
    <property type="match status" value="1"/>
</dbReference>
<gene>
    <name evidence="6" type="ORF">FFLO_01328</name>
</gene>
<dbReference type="InterPro" id="IPR007173">
    <property type="entry name" value="ALO_C"/>
</dbReference>
<evidence type="ECO:0000256" key="4">
    <source>
        <dbReference type="ARBA" id="ARBA00033418"/>
    </source>
</evidence>
<dbReference type="EC" id="1.1.3.37" evidence="2"/>
<dbReference type="InterPro" id="IPR010031">
    <property type="entry name" value="FAD_lactone_oxidase-like"/>
</dbReference>
<dbReference type="Pfam" id="PF04030">
    <property type="entry name" value="ALO"/>
    <property type="match status" value="1"/>
</dbReference>
<dbReference type="GO" id="GO:0005739">
    <property type="term" value="C:mitochondrion"/>
    <property type="evidence" value="ECO:0007669"/>
    <property type="project" value="TreeGrafter"/>
</dbReference>
<evidence type="ECO:0000313" key="7">
    <source>
        <dbReference type="Proteomes" id="UP000812966"/>
    </source>
</evidence>
<dbReference type="SUPFAM" id="SSF56176">
    <property type="entry name" value="FAD-binding/transporter-associated domain-like"/>
    <property type="match status" value="1"/>
</dbReference>
<evidence type="ECO:0000256" key="3">
    <source>
        <dbReference type="ARBA" id="ARBA00023002"/>
    </source>
</evidence>
<protein>
    <recommendedName>
        <fullName evidence="2">D-arabinono-1,4-lactone oxidase</fullName>
        <ecNumber evidence="2">1.1.3.37</ecNumber>
    </recommendedName>
    <alternativeName>
        <fullName evidence="4">L-galactono-gamma-lactone oxidase</fullName>
    </alternativeName>
</protein>
<dbReference type="InterPro" id="IPR006094">
    <property type="entry name" value="Oxid_FAD_bind_N"/>
</dbReference>
<dbReference type="PROSITE" id="PS51387">
    <property type="entry name" value="FAD_PCMH"/>
    <property type="match status" value="1"/>
</dbReference>
<dbReference type="GO" id="GO:0071949">
    <property type="term" value="F:FAD binding"/>
    <property type="evidence" value="ECO:0007669"/>
    <property type="project" value="InterPro"/>
</dbReference>
<accession>A0A8K0JPU4</accession>
<dbReference type="Gene3D" id="3.30.43.10">
    <property type="entry name" value="Uridine Diphospho-n-acetylenolpyruvylglucosamine Reductase, domain 2"/>
    <property type="match status" value="1"/>
</dbReference>
<comment type="caution">
    <text evidence="6">The sequence shown here is derived from an EMBL/GenBank/DDBJ whole genome shotgun (WGS) entry which is preliminary data.</text>
</comment>
<dbReference type="InterPro" id="IPR016167">
    <property type="entry name" value="FAD-bd_PCMH_sub1"/>
</dbReference>
<dbReference type="InterPro" id="IPR036318">
    <property type="entry name" value="FAD-bd_PCMH-like_sf"/>
</dbReference>
<dbReference type="Gene3D" id="3.30.70.2520">
    <property type="match status" value="1"/>
</dbReference>
<keyword evidence="7" id="KW-1185">Reference proteome</keyword>
<evidence type="ECO:0000259" key="5">
    <source>
        <dbReference type="PROSITE" id="PS51387"/>
    </source>
</evidence>
<sequence length="552" mass="63185">MAFTMSSVDYTPDQLATLSTHDIETVLDRDHVYLPRNSKQKRFQNWAKTFSCEPERVFRPSTATHVLLITELARRYSKPLRAAGVGHSPSDLACTSSWQVRTDAFSSPLSITKVGDKTIAHVQPGLVLHDLHRWLKENKLALSNCGSISDQTVAGVITTCTHGSGWTFPVLTDLVEEISVVVAGGDIDPKDGSKGKVRSITCSKEVEADLFHATICGLGLTGIITDIKIRVEPAFRLKEIKTPMPMTDLLDLAFSSPIAATATTTTTTSSSSESTPLLASTSKELADDVDREVVRFEDFGQGMLDEIAQSAEHVRMWYYPQSDQVMIARANRTYEEPIPGNPWAEWWGKFKGYHMTQLFLFTARFFPWLTKWVGRWVWWLQSDGSVAQDDGYKVYTFDCLFPQYTTEWAIPYDQTRETLVEIRDWLKQEKNPVHWPIEIRFTAPDDIWLSPSYGLRTTWIGIVQYRPYGYSVPYEELFERFTAILKDHDGRPHWAKQHDFTRAKLAEVYPKFEKFCEVRDKWDPENRWACQYGERHFGKESTQRSDRAYKAV</sequence>
<name>A0A8K0JPU4_9TREE</name>
<dbReference type="EMBL" id="JABELV010000018">
    <property type="protein sequence ID" value="KAG7566949.1"/>
    <property type="molecule type" value="Genomic_DNA"/>
</dbReference>
<dbReference type="PIRSF" id="PIRSF000136">
    <property type="entry name" value="LGO_GLO"/>
    <property type="match status" value="1"/>
</dbReference>
<dbReference type="GO" id="GO:0016020">
    <property type="term" value="C:membrane"/>
    <property type="evidence" value="ECO:0007669"/>
    <property type="project" value="InterPro"/>
</dbReference>
<dbReference type="Pfam" id="PF01565">
    <property type="entry name" value="FAD_binding_4"/>
    <property type="match status" value="1"/>
</dbReference>
<evidence type="ECO:0000256" key="2">
    <source>
        <dbReference type="ARBA" id="ARBA00013136"/>
    </source>
</evidence>
<reference evidence="6" key="1">
    <citation type="submission" date="2020-04" db="EMBL/GenBank/DDBJ databases">
        <title>Analysis of mating type loci in Filobasidium floriforme.</title>
        <authorList>
            <person name="Nowrousian M."/>
        </authorList>
    </citation>
    <scope>NUCLEOTIDE SEQUENCE</scope>
    <source>
        <strain evidence="6">CBS 6242</strain>
    </source>
</reference>
<dbReference type="UniPathway" id="UPA00771">
    <property type="reaction ID" value="UER00766"/>
</dbReference>
<feature type="domain" description="FAD-binding PCMH-type" evidence="5">
    <location>
        <begin position="50"/>
        <end position="234"/>
    </location>
</feature>